<evidence type="ECO:0000313" key="2">
    <source>
        <dbReference type="EMBL" id="KIM44505.1"/>
    </source>
</evidence>
<feature type="region of interest" description="Disordered" evidence="1">
    <location>
        <begin position="325"/>
        <end position="360"/>
    </location>
</feature>
<reference evidence="2 3" key="1">
    <citation type="submission" date="2014-04" db="EMBL/GenBank/DDBJ databases">
        <authorList>
            <consortium name="DOE Joint Genome Institute"/>
            <person name="Kuo A."/>
            <person name="Gay G."/>
            <person name="Dore J."/>
            <person name="Kohler A."/>
            <person name="Nagy L.G."/>
            <person name="Floudas D."/>
            <person name="Copeland A."/>
            <person name="Barry K.W."/>
            <person name="Cichocki N."/>
            <person name="Veneault-Fourrey C."/>
            <person name="LaButti K."/>
            <person name="Lindquist E.A."/>
            <person name="Lipzen A."/>
            <person name="Lundell T."/>
            <person name="Morin E."/>
            <person name="Murat C."/>
            <person name="Sun H."/>
            <person name="Tunlid A."/>
            <person name="Henrissat B."/>
            <person name="Grigoriev I.V."/>
            <person name="Hibbett D.S."/>
            <person name="Martin F."/>
            <person name="Nordberg H.P."/>
            <person name="Cantor M.N."/>
            <person name="Hua S.X."/>
        </authorList>
    </citation>
    <scope>NUCLEOTIDE SEQUENCE [LARGE SCALE GENOMIC DNA]</scope>
    <source>
        <strain evidence="3">h7</strain>
    </source>
</reference>
<dbReference type="HOGENOM" id="CLU_057168_0_0_1"/>
<feature type="region of interest" description="Disordered" evidence="1">
    <location>
        <begin position="70"/>
        <end position="124"/>
    </location>
</feature>
<evidence type="ECO:0000256" key="1">
    <source>
        <dbReference type="SAM" id="MobiDB-lite"/>
    </source>
</evidence>
<evidence type="ECO:0000313" key="3">
    <source>
        <dbReference type="Proteomes" id="UP000053424"/>
    </source>
</evidence>
<feature type="compositionally biased region" description="Acidic residues" evidence="1">
    <location>
        <begin position="263"/>
        <end position="289"/>
    </location>
</feature>
<feature type="non-terminal residue" evidence="2">
    <location>
        <position position="1"/>
    </location>
</feature>
<protein>
    <submittedName>
        <fullName evidence="2">Uncharacterized protein</fullName>
    </submittedName>
</protein>
<accession>A0A0C3C6J6</accession>
<reference evidence="3" key="2">
    <citation type="submission" date="2015-01" db="EMBL/GenBank/DDBJ databases">
        <title>Evolutionary Origins and Diversification of the Mycorrhizal Mutualists.</title>
        <authorList>
            <consortium name="DOE Joint Genome Institute"/>
            <consortium name="Mycorrhizal Genomics Consortium"/>
            <person name="Kohler A."/>
            <person name="Kuo A."/>
            <person name="Nagy L.G."/>
            <person name="Floudas D."/>
            <person name="Copeland A."/>
            <person name="Barry K.W."/>
            <person name="Cichocki N."/>
            <person name="Veneault-Fourrey C."/>
            <person name="LaButti K."/>
            <person name="Lindquist E.A."/>
            <person name="Lipzen A."/>
            <person name="Lundell T."/>
            <person name="Morin E."/>
            <person name="Murat C."/>
            <person name="Riley R."/>
            <person name="Ohm R."/>
            <person name="Sun H."/>
            <person name="Tunlid A."/>
            <person name="Henrissat B."/>
            <person name="Grigoriev I.V."/>
            <person name="Hibbett D.S."/>
            <person name="Martin F."/>
        </authorList>
    </citation>
    <scope>NUCLEOTIDE SEQUENCE [LARGE SCALE GENOMIC DNA]</scope>
    <source>
        <strain evidence="3">h7</strain>
    </source>
</reference>
<gene>
    <name evidence="2" type="ORF">M413DRAFT_53763</name>
</gene>
<feature type="compositionally biased region" description="Polar residues" evidence="1">
    <location>
        <begin position="70"/>
        <end position="83"/>
    </location>
</feature>
<name>A0A0C3C6J6_HEBCY</name>
<feature type="non-terminal residue" evidence="2">
    <location>
        <position position="375"/>
    </location>
</feature>
<keyword evidence="3" id="KW-1185">Reference proteome</keyword>
<organism evidence="2 3">
    <name type="scientific">Hebeloma cylindrosporum</name>
    <dbReference type="NCBI Taxonomy" id="76867"/>
    <lineage>
        <taxon>Eukaryota</taxon>
        <taxon>Fungi</taxon>
        <taxon>Dikarya</taxon>
        <taxon>Basidiomycota</taxon>
        <taxon>Agaricomycotina</taxon>
        <taxon>Agaricomycetes</taxon>
        <taxon>Agaricomycetidae</taxon>
        <taxon>Agaricales</taxon>
        <taxon>Agaricineae</taxon>
        <taxon>Hymenogastraceae</taxon>
        <taxon>Hebeloma</taxon>
    </lineage>
</organism>
<dbReference type="STRING" id="686832.A0A0C3C6J6"/>
<proteinExistence type="predicted"/>
<dbReference type="OrthoDB" id="3260393at2759"/>
<sequence>SPYSPFFTSGLLFTPSPDFVDVPRRGSLPTSRSLPDVAAAATDASAFYFTLQPRRDEQEFRSFLSLDLAESQSMRSASIKRNASSSTKSPSYSTRHPFRFPPIIEAPSRSAAPSPAPVAPTPLRMRFSRDSLRTIPSPKPAPSITLPDLPTKLPHSSTAPRLPSIPVIPALDFTLPPTISSSPPRAVPHLKLNLAKGVSAWSDNSSKFNRVSVLTASTVSTRARRNNRSDALARLEGRCARSAPLVFPSPLSPSPSKNFMSMSDDEDSDGDADEGNHDDDSDDESDYDGASDLESFDFNLLTLNPIMEPEDCVLPLPLPSPSFLEAPRSAPLPPTKPYSRAESFTRALTPTSKKGGASTTSEWFPLKSFIDLRNE</sequence>
<feature type="compositionally biased region" description="Low complexity" evidence="1">
    <location>
        <begin position="84"/>
        <end position="93"/>
    </location>
</feature>
<dbReference type="Proteomes" id="UP000053424">
    <property type="component" value="Unassembled WGS sequence"/>
</dbReference>
<dbReference type="EMBL" id="KN831773">
    <property type="protein sequence ID" value="KIM44505.1"/>
    <property type="molecule type" value="Genomic_DNA"/>
</dbReference>
<feature type="region of interest" description="Disordered" evidence="1">
    <location>
        <begin position="244"/>
        <end position="289"/>
    </location>
</feature>
<dbReference type="AlphaFoldDB" id="A0A0C3C6J6"/>
<feature type="compositionally biased region" description="Low complexity" evidence="1">
    <location>
        <begin position="101"/>
        <end position="113"/>
    </location>
</feature>
<feature type="compositionally biased region" description="Polar residues" evidence="1">
    <location>
        <begin position="346"/>
        <end position="360"/>
    </location>
</feature>